<accession>A0A7G1KG46</accession>
<evidence type="ECO:0000313" key="2">
    <source>
        <dbReference type="Proteomes" id="UP000516173"/>
    </source>
</evidence>
<gene>
    <name evidence="1" type="ORF">NWFMUON74_01560</name>
</gene>
<sequence>MLAGWRHVLVRSFYMERLPYIDQHSRVITADREHTWTALLRSSCSDPADLSTVPRGFVPDEVDPPHRLALRGNHPFSRYALVFSLSEATPGRTTLTAETRAVFPGVAGRIYKALVIGSGGHRLVVRRLLRRIAASAEREGA</sequence>
<dbReference type="AlphaFoldDB" id="A0A7G1KG46"/>
<keyword evidence="2" id="KW-1185">Reference proteome</keyword>
<organism evidence="1 2">
    <name type="scientific">Nocardia wallacei</name>
    <dbReference type="NCBI Taxonomy" id="480035"/>
    <lineage>
        <taxon>Bacteria</taxon>
        <taxon>Bacillati</taxon>
        <taxon>Actinomycetota</taxon>
        <taxon>Actinomycetes</taxon>
        <taxon>Mycobacteriales</taxon>
        <taxon>Nocardiaceae</taxon>
        <taxon>Nocardia</taxon>
    </lineage>
</organism>
<dbReference type="KEGG" id="nwl:NWFMUON74_01560"/>
<proteinExistence type="predicted"/>
<evidence type="ECO:0000313" key="1">
    <source>
        <dbReference type="EMBL" id="BCK52384.1"/>
    </source>
</evidence>
<name>A0A7G1KG46_9NOCA</name>
<protein>
    <recommendedName>
        <fullName evidence="3">DUF2867 domain-containing protein</fullName>
    </recommendedName>
</protein>
<dbReference type="EMBL" id="AP023396">
    <property type="protein sequence ID" value="BCK52384.1"/>
    <property type="molecule type" value="Genomic_DNA"/>
</dbReference>
<dbReference type="Proteomes" id="UP000516173">
    <property type="component" value="Chromosome"/>
</dbReference>
<dbReference type="SUPFAM" id="SSF55961">
    <property type="entry name" value="Bet v1-like"/>
    <property type="match status" value="1"/>
</dbReference>
<evidence type="ECO:0008006" key="3">
    <source>
        <dbReference type="Google" id="ProtNLM"/>
    </source>
</evidence>
<reference evidence="1 2" key="1">
    <citation type="submission" date="2020-08" db="EMBL/GenBank/DDBJ databases">
        <title>Genome Sequencing of Nocardia wallacei strain FMUON74 and assembly.</title>
        <authorList>
            <person name="Toyokawa M."/>
            <person name="Uesaka K."/>
        </authorList>
    </citation>
    <scope>NUCLEOTIDE SEQUENCE [LARGE SCALE GENOMIC DNA]</scope>
    <source>
        <strain evidence="1 2">FMUON74</strain>
    </source>
</reference>